<comment type="caution">
    <text evidence="1">The sequence shown here is derived from an EMBL/GenBank/DDBJ whole genome shotgun (WGS) entry which is preliminary data.</text>
</comment>
<organism evidence="1 2">
    <name type="scientific">Streptomyces jumonjinensis</name>
    <dbReference type="NCBI Taxonomy" id="1945"/>
    <lineage>
        <taxon>Bacteria</taxon>
        <taxon>Bacillati</taxon>
        <taxon>Actinomycetota</taxon>
        <taxon>Actinomycetes</taxon>
        <taxon>Kitasatosporales</taxon>
        <taxon>Streptomycetaceae</taxon>
        <taxon>Streptomyces</taxon>
    </lineage>
</organism>
<gene>
    <name evidence="1" type="ORF">FF041_35660</name>
</gene>
<reference evidence="1 2" key="1">
    <citation type="submission" date="2019-05" db="EMBL/GenBank/DDBJ databases">
        <title>Comparative genomics and metabolomics analyses of clavulanic acid producing Streptomyces species provides insight into specialized metabolism and evolution of beta-lactam biosynthetic gene clusters.</title>
        <authorList>
            <person name="Moore M.A."/>
            <person name="Cruz-Morales P."/>
            <person name="Barona Gomez F."/>
            <person name="Kapil T."/>
        </authorList>
    </citation>
    <scope>NUCLEOTIDE SEQUENCE [LARGE SCALE GENOMIC DNA]</scope>
    <source>
        <strain evidence="1 2">NRRL 5741</strain>
    </source>
</reference>
<proteinExistence type="predicted"/>
<name>A0A646KSF4_STRJU</name>
<accession>A0A646KSF4</accession>
<dbReference type="EMBL" id="VCLA01000199">
    <property type="protein sequence ID" value="MQT05254.1"/>
    <property type="molecule type" value="Genomic_DNA"/>
</dbReference>
<evidence type="ECO:0008006" key="3">
    <source>
        <dbReference type="Google" id="ProtNLM"/>
    </source>
</evidence>
<dbReference type="OrthoDB" id="4350849at2"/>
<dbReference type="Proteomes" id="UP000419138">
    <property type="component" value="Unassembled WGS sequence"/>
</dbReference>
<protein>
    <recommendedName>
        <fullName evidence="3">Type II toxin-antitoxin system RelE/ParE family toxin</fullName>
    </recommendedName>
</protein>
<evidence type="ECO:0000313" key="1">
    <source>
        <dbReference type="EMBL" id="MQT05254.1"/>
    </source>
</evidence>
<keyword evidence="2" id="KW-1185">Reference proteome</keyword>
<evidence type="ECO:0000313" key="2">
    <source>
        <dbReference type="Proteomes" id="UP000419138"/>
    </source>
</evidence>
<dbReference type="AlphaFoldDB" id="A0A646KSF4"/>
<dbReference type="RefSeq" id="WP_153485686.1">
    <property type="nucleotide sequence ID" value="NZ_JBEPDZ010000011.1"/>
</dbReference>
<sequence>MSRYRIQYSGEAEKVYRGMDPQFRSRFDAEMAKTLARDPYGHGSTPATPGEEPTRRLATIAGAIVRYYISGPPLLIVTAVQIVHI</sequence>